<name>A0A4P1RSP2_LUPAN</name>
<feature type="coiled-coil region" evidence="1">
    <location>
        <begin position="758"/>
        <end position="904"/>
    </location>
</feature>
<sequence length="1027" mass="116312">MDTQSGEDVSVDVNLEGVSSDADVIGDLGIGVACFSEKVSNLSIFVMHMETLEGELETLVLDNDELGIDSVEKVQVFDLLCGVLDSEVRELDLFLGTLFAEIADAGERVLLSSSSIWQEKLHESEHCLKQSEEQFSEIKKLYSSFERTLSSYKREENAVNVEEGEIVIEDDQSLNVSALIKLQTIEEQKDILRMLEKSLASEMDLEKNFNDSKQIEEKLKQRVVSLEEELNVMEEEANDAWERWFEADNASDILMGISKGLLGRLQISEFNLNGLSQHESELRAKLENMCSLEKQLKESECQLLNVKASGDEYQLLYNVKCSEIRVMDNLIVDLKENASNAESRVNTAEAECKILKETNTELNSELKLLKETVESLERQLKESNLRLQHAVASAQASQEKQSMFYYTIKDMEHVIKDLKSKVFKAESRADSADEKRIILSESNAELNEEVSFLRSRLECLEGSLHQIEEAKVATAKDISKQTVVFKQLLTKLAVERERLYKQLSYLASENKILVLKLKQSCKDTSEEVCPTSATDHEVDNEVESVDSMPDVGTVRRIDAGVLSFKYLLIAIFVLLISAVTFLYLNDVNVDFAVNVEEGEIVIEDDQSLNVSALIKLQTIEEQKDILRMLEKSLASEMDLEKNFNDSKQIEEKLKQRVVSLEEELNVMEEEANDAWERWFEADNASDILMGISKGLLGRLQISEFNLNGLSQHESELRAKLENMCSLEKQLKESECQLLNVKASGDEYQLLYNVKCSEIRVMDNLIVDLKENASNAESRVNTAEAECKILKETNTELNSELKLLKETVESLERQLKESNLRLQHAVASAQASQEKQSMFYYTIKDMEHVIKDLKSKVFKAESRADSADEKRIILSESNAELNEEVSFLRSRLECLEGSLHQIEEAKVATAKDISKQTVVFKQLLTKLAVERERLYKQLSYLASENKILVLKLKQSCKDTSEEVCPTSATDHEVDNEVESVDSMPDVGTVRRIDAGVLSFKYLLIAIFVLLISAVTFLYLNDVNVDFGL</sequence>
<evidence type="ECO:0000256" key="1">
    <source>
        <dbReference type="SAM" id="Coils"/>
    </source>
</evidence>
<dbReference type="InterPro" id="IPR058610">
    <property type="entry name" value="WIT1_2_N"/>
</dbReference>
<feature type="domain" description="WIT1/2 N-terminal helical bundle" evidence="3">
    <location>
        <begin position="22"/>
        <end position="151"/>
    </location>
</feature>
<feature type="coiled-coil region" evidence="1">
    <location>
        <begin position="209"/>
        <end position="243"/>
    </location>
</feature>
<dbReference type="Gramene" id="OIW17311">
    <property type="protein sequence ID" value="OIW17311"/>
    <property type="gene ID" value="TanjilG_22423"/>
</dbReference>
<dbReference type="Pfam" id="PF26581">
    <property type="entry name" value="WIT1_2_N"/>
    <property type="match status" value="1"/>
</dbReference>
<dbReference type="STRING" id="3871.A0A4P1RSP2"/>
<gene>
    <name evidence="4" type="ORF">TanjilG_22423</name>
</gene>
<keyword evidence="1" id="KW-0175">Coiled coil</keyword>
<dbReference type="PANTHER" id="PTHR35705">
    <property type="entry name" value="WPP DOMAIN-INTERACTING TAIL-ANCHORED PROTEIN 1"/>
    <property type="match status" value="1"/>
</dbReference>
<evidence type="ECO:0000313" key="5">
    <source>
        <dbReference type="Proteomes" id="UP000188354"/>
    </source>
</evidence>
<feature type="coiled-coil region" evidence="1">
    <location>
        <begin position="643"/>
        <end position="677"/>
    </location>
</feature>
<evidence type="ECO:0000256" key="2">
    <source>
        <dbReference type="SAM" id="Phobius"/>
    </source>
</evidence>
<dbReference type="PANTHER" id="PTHR35705:SF1">
    <property type="entry name" value="WPP DOMAIN-INTERACTING TAIL-ANCHORED PROTEIN 1"/>
    <property type="match status" value="1"/>
</dbReference>
<accession>A0A4P1RSP2</accession>
<evidence type="ECO:0000313" key="4">
    <source>
        <dbReference type="EMBL" id="OIW17311.1"/>
    </source>
</evidence>
<dbReference type="EMBL" id="CM007362">
    <property type="protein sequence ID" value="OIW17311.1"/>
    <property type="molecule type" value="Genomic_DNA"/>
</dbReference>
<organism evidence="4 5">
    <name type="scientific">Lupinus angustifolius</name>
    <name type="common">Narrow-leaved blue lupine</name>
    <dbReference type="NCBI Taxonomy" id="3871"/>
    <lineage>
        <taxon>Eukaryota</taxon>
        <taxon>Viridiplantae</taxon>
        <taxon>Streptophyta</taxon>
        <taxon>Embryophyta</taxon>
        <taxon>Tracheophyta</taxon>
        <taxon>Spermatophyta</taxon>
        <taxon>Magnoliopsida</taxon>
        <taxon>eudicotyledons</taxon>
        <taxon>Gunneridae</taxon>
        <taxon>Pentapetalae</taxon>
        <taxon>rosids</taxon>
        <taxon>fabids</taxon>
        <taxon>Fabales</taxon>
        <taxon>Fabaceae</taxon>
        <taxon>Papilionoideae</taxon>
        <taxon>50 kb inversion clade</taxon>
        <taxon>genistoids sensu lato</taxon>
        <taxon>core genistoids</taxon>
        <taxon>Genisteae</taxon>
        <taxon>Lupinus</taxon>
    </lineage>
</organism>
<feature type="coiled-coil region" evidence="1">
    <location>
        <begin position="324"/>
        <end position="470"/>
    </location>
</feature>
<evidence type="ECO:0000259" key="3">
    <source>
        <dbReference type="Pfam" id="PF26581"/>
    </source>
</evidence>
<dbReference type="InterPro" id="IPR039976">
    <property type="entry name" value="WIT1/WIT2"/>
</dbReference>
<keyword evidence="2" id="KW-0812">Transmembrane</keyword>
<reference evidence="4 5" key="1">
    <citation type="journal article" date="2017" name="Plant Biotechnol. J.">
        <title>A comprehensive draft genome sequence for lupin (Lupinus angustifolius), an emerging health food: insights into plant-microbe interactions and legume evolution.</title>
        <authorList>
            <person name="Hane J.K."/>
            <person name="Ming Y."/>
            <person name="Kamphuis L.G."/>
            <person name="Nelson M.N."/>
            <person name="Garg G."/>
            <person name="Atkins C.A."/>
            <person name="Bayer P.E."/>
            <person name="Bravo A."/>
            <person name="Bringans S."/>
            <person name="Cannon S."/>
            <person name="Edwards D."/>
            <person name="Foley R."/>
            <person name="Gao L.L."/>
            <person name="Harrison M.J."/>
            <person name="Huang W."/>
            <person name="Hurgobin B."/>
            <person name="Li S."/>
            <person name="Liu C.W."/>
            <person name="McGrath A."/>
            <person name="Morahan G."/>
            <person name="Murray J."/>
            <person name="Weller J."/>
            <person name="Jian J."/>
            <person name="Singh K.B."/>
        </authorList>
    </citation>
    <scope>NUCLEOTIDE SEQUENCE [LARGE SCALE GENOMIC DNA]</scope>
    <source>
        <strain evidence="5">cv. Tanjil</strain>
        <tissue evidence="4">Whole plant</tissue>
    </source>
</reference>
<keyword evidence="2" id="KW-0472">Membrane</keyword>
<keyword evidence="5" id="KW-1185">Reference proteome</keyword>
<feature type="transmembrane region" description="Helical" evidence="2">
    <location>
        <begin position="998"/>
        <end position="1018"/>
    </location>
</feature>
<protein>
    <recommendedName>
        <fullName evidence="3">WIT1/2 N-terminal helical bundle domain-containing protein</fullName>
    </recommendedName>
</protein>
<dbReference type="AlphaFoldDB" id="A0A4P1RSP2"/>
<feature type="transmembrane region" description="Helical" evidence="2">
    <location>
        <begin position="564"/>
        <end position="584"/>
    </location>
</feature>
<proteinExistence type="predicted"/>
<keyword evidence="2" id="KW-1133">Transmembrane helix</keyword>
<dbReference type="Proteomes" id="UP000188354">
    <property type="component" value="Chromosome LG02"/>
</dbReference>